<evidence type="ECO:0000313" key="3">
    <source>
        <dbReference type="Proteomes" id="UP001341840"/>
    </source>
</evidence>
<feature type="compositionally biased region" description="Low complexity" evidence="1">
    <location>
        <begin position="15"/>
        <end position="52"/>
    </location>
</feature>
<dbReference type="EMBL" id="JASCZI010152342">
    <property type="protein sequence ID" value="MED6175952.1"/>
    <property type="molecule type" value="Genomic_DNA"/>
</dbReference>
<accession>A0ABU6VRD7</accession>
<keyword evidence="3" id="KW-1185">Reference proteome</keyword>
<evidence type="ECO:0000256" key="1">
    <source>
        <dbReference type="SAM" id="MobiDB-lite"/>
    </source>
</evidence>
<proteinExistence type="predicted"/>
<reference evidence="2 3" key="1">
    <citation type="journal article" date="2023" name="Plants (Basel)">
        <title>Bridging the Gap: Combining Genomics and Transcriptomics Approaches to Understand Stylosanthes scabra, an Orphan Legume from the Brazilian Caatinga.</title>
        <authorList>
            <person name="Ferreira-Neto J.R.C."/>
            <person name="da Silva M.D."/>
            <person name="Binneck E."/>
            <person name="de Melo N.F."/>
            <person name="da Silva R.H."/>
            <person name="de Melo A.L.T.M."/>
            <person name="Pandolfi V."/>
            <person name="Bustamante F.O."/>
            <person name="Brasileiro-Vidal A.C."/>
            <person name="Benko-Iseppon A.M."/>
        </authorList>
    </citation>
    <scope>NUCLEOTIDE SEQUENCE [LARGE SCALE GENOMIC DNA]</scope>
    <source>
        <tissue evidence="2">Leaves</tissue>
    </source>
</reference>
<evidence type="ECO:0008006" key="4">
    <source>
        <dbReference type="Google" id="ProtNLM"/>
    </source>
</evidence>
<organism evidence="2 3">
    <name type="scientific">Stylosanthes scabra</name>
    <dbReference type="NCBI Taxonomy" id="79078"/>
    <lineage>
        <taxon>Eukaryota</taxon>
        <taxon>Viridiplantae</taxon>
        <taxon>Streptophyta</taxon>
        <taxon>Embryophyta</taxon>
        <taxon>Tracheophyta</taxon>
        <taxon>Spermatophyta</taxon>
        <taxon>Magnoliopsida</taxon>
        <taxon>eudicotyledons</taxon>
        <taxon>Gunneridae</taxon>
        <taxon>Pentapetalae</taxon>
        <taxon>rosids</taxon>
        <taxon>fabids</taxon>
        <taxon>Fabales</taxon>
        <taxon>Fabaceae</taxon>
        <taxon>Papilionoideae</taxon>
        <taxon>50 kb inversion clade</taxon>
        <taxon>dalbergioids sensu lato</taxon>
        <taxon>Dalbergieae</taxon>
        <taxon>Pterocarpus clade</taxon>
        <taxon>Stylosanthes</taxon>
    </lineage>
</organism>
<feature type="region of interest" description="Disordered" evidence="1">
    <location>
        <begin position="1"/>
        <end position="73"/>
    </location>
</feature>
<name>A0ABU6VRD7_9FABA</name>
<sequence length="155" mass="17127">MVQVNVTQTAGTSSNSNNKNAKNQQGNWNNSNWNNNNNNWNQNNNKGNAANSGRGGRGGRGDRGGRNWNNNNNRPQCQICGKLGHIVVYCYFRFDPQAQNLQHNSENSNILGMQIQVLPTTAPPDNSNLQHSTDYQGQEQVYIGYPSSSTQGNCN</sequence>
<comment type="caution">
    <text evidence="2">The sequence shown here is derived from an EMBL/GenBank/DDBJ whole genome shotgun (WGS) entry which is preliminary data.</text>
</comment>
<protein>
    <recommendedName>
        <fullName evidence="4">CCHC-type domain-containing protein</fullName>
    </recommendedName>
</protein>
<evidence type="ECO:0000313" key="2">
    <source>
        <dbReference type="EMBL" id="MED6175952.1"/>
    </source>
</evidence>
<feature type="compositionally biased region" description="Polar residues" evidence="1">
    <location>
        <begin position="1"/>
        <end position="14"/>
    </location>
</feature>
<dbReference type="Proteomes" id="UP001341840">
    <property type="component" value="Unassembled WGS sequence"/>
</dbReference>
<gene>
    <name evidence="2" type="ORF">PIB30_083204</name>
</gene>